<dbReference type="GeneID" id="110802254"/>
<organism evidence="2 3">
    <name type="scientific">Spinacia oleracea</name>
    <name type="common">Spinach</name>
    <dbReference type="NCBI Taxonomy" id="3562"/>
    <lineage>
        <taxon>Eukaryota</taxon>
        <taxon>Viridiplantae</taxon>
        <taxon>Streptophyta</taxon>
        <taxon>Embryophyta</taxon>
        <taxon>Tracheophyta</taxon>
        <taxon>Spermatophyta</taxon>
        <taxon>Magnoliopsida</taxon>
        <taxon>eudicotyledons</taxon>
        <taxon>Gunneridae</taxon>
        <taxon>Pentapetalae</taxon>
        <taxon>Caryophyllales</taxon>
        <taxon>Chenopodiaceae</taxon>
        <taxon>Chenopodioideae</taxon>
        <taxon>Anserineae</taxon>
        <taxon>Spinacia</taxon>
    </lineage>
</organism>
<dbReference type="OrthoDB" id="1863935at2759"/>
<dbReference type="PANTHER" id="PTHR33127">
    <property type="entry name" value="TRANSMEMBRANE PROTEIN"/>
    <property type="match status" value="1"/>
</dbReference>
<protein>
    <submittedName>
        <fullName evidence="3">Uncharacterized protein isoform X1</fullName>
    </submittedName>
</protein>
<dbReference type="Pfam" id="PF03478">
    <property type="entry name" value="Beta-prop_KIB1-4"/>
    <property type="match status" value="2"/>
</dbReference>
<evidence type="ECO:0000259" key="1">
    <source>
        <dbReference type="Pfam" id="PF03478"/>
    </source>
</evidence>
<dbReference type="AlphaFoldDB" id="A0A9R0J8Y7"/>
<accession>A0A9R0J8Y7</accession>
<feature type="domain" description="KIB1-4 beta-propeller" evidence="1">
    <location>
        <begin position="478"/>
        <end position="696"/>
    </location>
</feature>
<dbReference type="RefSeq" id="XP_021863392.1">
    <property type="nucleotide sequence ID" value="XM_022007700.2"/>
</dbReference>
<feature type="domain" description="KIB1-4 beta-propeller" evidence="1">
    <location>
        <begin position="50"/>
        <end position="308"/>
    </location>
</feature>
<proteinExistence type="predicted"/>
<reference evidence="3" key="2">
    <citation type="submission" date="2025-08" db="UniProtKB">
        <authorList>
            <consortium name="RefSeq"/>
        </authorList>
    </citation>
    <scope>IDENTIFICATION</scope>
    <source>
        <tissue evidence="3">Leaf</tissue>
    </source>
</reference>
<dbReference type="InterPro" id="IPR005174">
    <property type="entry name" value="KIB1-4_b-propeller"/>
</dbReference>
<dbReference type="PANTHER" id="PTHR33127:SF69">
    <property type="entry name" value="OS09G0340800 PROTEIN"/>
    <property type="match status" value="1"/>
</dbReference>
<evidence type="ECO:0000313" key="3">
    <source>
        <dbReference type="RefSeq" id="XP_021863392.1"/>
    </source>
</evidence>
<name>A0A9R0J8Y7_SPIOL</name>
<reference evidence="2" key="1">
    <citation type="journal article" date="2021" name="Nat. Commun.">
        <title>Genomic analyses provide insights into spinach domestication and the genetic basis of agronomic traits.</title>
        <authorList>
            <person name="Cai X."/>
            <person name="Sun X."/>
            <person name="Xu C."/>
            <person name="Sun H."/>
            <person name="Wang X."/>
            <person name="Ge C."/>
            <person name="Zhang Z."/>
            <person name="Wang Q."/>
            <person name="Fei Z."/>
            <person name="Jiao C."/>
            <person name="Wang Q."/>
        </authorList>
    </citation>
    <scope>NUCLEOTIDE SEQUENCE [LARGE SCALE GENOMIC DNA]</scope>
    <source>
        <strain evidence="2">cv. Varoflay</strain>
    </source>
</reference>
<dbReference type="KEGG" id="soe:110802254"/>
<sequence>MSKEVDEVSLPPKEGALWLVYTHGNQNDCEISQTFCSIEDYNNGHQIKCIPQLSGKSFCAFCHGWLILRDVVDRRSFSLWNPLTLQSVFITPLPFDLFDHSIKAYTLITSDISHNNNVRVVLLFFRDYVLSYQTKDFTWVSHKVELDGDSLYVCDVITVNNTIYGWANTGRSYLPLLFSMEVADDYSHSLTVKSLQMKWPGSGIGCFQSVEYWVESCDQIYYVCVYIRHTEDHRISVVKVLELDLFGRNWVEVKSLDGRAFFLGKDCSTWCWGSNTTTSDNVKSSSTRGGGSGCIRGDCVYFLFPERDCVYYCYSLDDCTLSVFESCPNMQTPYSSPIWLNMMQQHHRSLGVLDVKGKEWSQIKENVDDEGVDNVKINWSKEIQGESPRFVELPHHLIDLISKYMHLFDFWNFRASCKTFQSAVVPLTPLCRNNNMLPLFVFLKNDGRFCEILDPSRDDSCTRIFQLSSEPFAIDFFKDGWLVISVGSSRSLKYFNPFTKVRGDFPTDGCLSCFSSIGFSTYPTSPDCMTVAIVEKYIAVEINYVKYGDESWDSFELRYEDIDLDFHPGTSSPIDFEGTLYILDRVGYLGAFVLVKGEESWRVYDRPQTQLFDDLDSAHLVMSGGQLHAVFIGYMGKWIEVFKFNLLTENWCKVRSLGNHSFFISHTSSFSVETTEAWMRNRIYLSRVKGNGIVFYSLDTGKYHVFGSEESMENLYGTKEPTQCCWL</sequence>
<gene>
    <name evidence="3" type="primary">LOC110802254</name>
</gene>
<evidence type="ECO:0000313" key="2">
    <source>
        <dbReference type="Proteomes" id="UP000813463"/>
    </source>
</evidence>
<dbReference type="Proteomes" id="UP000813463">
    <property type="component" value="Chromosome 4"/>
</dbReference>
<keyword evidence="2" id="KW-1185">Reference proteome</keyword>